<comment type="similarity">
    <text evidence="3">In the N-terminal section; belongs to the FlgJ family.</text>
</comment>
<evidence type="ECO:0000313" key="13">
    <source>
        <dbReference type="Proteomes" id="UP001561046"/>
    </source>
</evidence>
<dbReference type="RefSeq" id="WP_369337319.1">
    <property type="nucleotide sequence ID" value="NZ_JBFYGN010000004.1"/>
</dbReference>
<dbReference type="InterPro" id="IPR019301">
    <property type="entry name" value="Flagellar_prot_FlgJ_N"/>
</dbReference>
<evidence type="ECO:0000256" key="2">
    <source>
        <dbReference type="ARBA" id="ARBA00004418"/>
    </source>
</evidence>
<keyword evidence="8" id="KW-0326">Glycosidase</keyword>
<feature type="domain" description="Mannosyl-glycoprotein endo-beta-N-acetylglucosamidase-like" evidence="11">
    <location>
        <begin position="149"/>
        <end position="309"/>
    </location>
</feature>
<evidence type="ECO:0000313" key="12">
    <source>
        <dbReference type="EMBL" id="MEX8192099.1"/>
    </source>
</evidence>
<keyword evidence="6" id="KW-0574">Periplasm</keyword>
<dbReference type="InterPro" id="IPR013377">
    <property type="entry name" value="FlgJ"/>
</dbReference>
<evidence type="ECO:0000256" key="9">
    <source>
        <dbReference type="ARBA" id="ARBA00023316"/>
    </source>
</evidence>
<evidence type="ECO:0000256" key="7">
    <source>
        <dbReference type="ARBA" id="ARBA00022801"/>
    </source>
</evidence>
<keyword evidence="12" id="KW-0966">Cell projection</keyword>
<gene>
    <name evidence="12" type="primary">flgJ</name>
    <name evidence="12" type="ORF">AB6724_04505</name>
</gene>
<comment type="subcellular location">
    <subcellularLocation>
        <location evidence="2">Periplasm</location>
    </subcellularLocation>
</comment>
<evidence type="ECO:0000256" key="8">
    <source>
        <dbReference type="ARBA" id="ARBA00023295"/>
    </source>
</evidence>
<dbReference type="Proteomes" id="UP001561046">
    <property type="component" value="Unassembled WGS sequence"/>
</dbReference>
<comment type="function">
    <text evidence="1">Flagellum-specific muramidase which hydrolyzes the peptidoglycan layer to assemble the rod structure in the periplasmic space.</text>
</comment>
<dbReference type="EMBL" id="JBFYGN010000004">
    <property type="protein sequence ID" value="MEX8192099.1"/>
    <property type="molecule type" value="Genomic_DNA"/>
</dbReference>
<evidence type="ECO:0000256" key="3">
    <source>
        <dbReference type="ARBA" id="ARBA00006880"/>
    </source>
</evidence>
<evidence type="ECO:0000256" key="10">
    <source>
        <dbReference type="ARBA" id="ARBA00030835"/>
    </source>
</evidence>
<evidence type="ECO:0000256" key="4">
    <source>
        <dbReference type="ARBA" id="ARBA00007974"/>
    </source>
</evidence>
<name>A0ABV3ZT83_9BURK</name>
<dbReference type="GO" id="GO:0016787">
    <property type="term" value="F:hydrolase activity"/>
    <property type="evidence" value="ECO:0007669"/>
    <property type="project" value="UniProtKB-KW"/>
</dbReference>
<dbReference type="Gene3D" id="1.10.530.10">
    <property type="match status" value="1"/>
</dbReference>
<keyword evidence="7 12" id="KW-0378">Hydrolase</keyword>
<keyword evidence="9" id="KW-0961">Cell wall biogenesis/degradation</keyword>
<comment type="caution">
    <text evidence="12">The sequence shown here is derived from an EMBL/GenBank/DDBJ whole genome shotgun (WGS) entry which is preliminary data.</text>
</comment>
<evidence type="ECO:0000256" key="6">
    <source>
        <dbReference type="ARBA" id="ARBA00022764"/>
    </source>
</evidence>
<dbReference type="InterPro" id="IPR002901">
    <property type="entry name" value="MGlyc_endo_b_GlcNAc-like_dom"/>
</dbReference>
<keyword evidence="13" id="KW-1185">Reference proteome</keyword>
<dbReference type="Pfam" id="PF01832">
    <property type="entry name" value="Glucosaminidase"/>
    <property type="match status" value="1"/>
</dbReference>
<proteinExistence type="inferred from homology"/>
<evidence type="ECO:0000256" key="1">
    <source>
        <dbReference type="ARBA" id="ARBA00002954"/>
    </source>
</evidence>
<dbReference type="Gene3D" id="2.10.70.40">
    <property type="entry name" value="peptidoglycan hydrolase"/>
    <property type="match status" value="1"/>
</dbReference>
<dbReference type="PANTHER" id="PTHR33308">
    <property type="entry name" value="PEPTIDOGLYCAN HYDROLASE FLGJ"/>
    <property type="match status" value="1"/>
</dbReference>
<keyword evidence="12" id="KW-0282">Flagellum</keyword>
<sequence>MSMSLSNSSSMAANNALAVDARALNALKTAAGENNPQAARETAKQLESLFMREMIKSMREATMKSGLLDSAQGNLSTDMLDQQLSVAMAGRPGGLTDAITKQLARTMGAEAADEAEIAVPSTLSLSRNAWRNVGGGGGRTQAAQSINAYAPAPKGRDNFVTAHSGAAQRVASESGIPAHYMLGQAGHETGWGKSEIRSKDGSNSFNLFGIKAGAGWAGKVAEVTTTEYINGESRKVTAKFRAYDSYEESFRDYARLISSSPRYEKAMGQTGSALAYASELQKAGYATDPAYAQKLSRAIQSVVQVAGANGGVTQSARAAQINKINENQS</sequence>
<organism evidence="12 13">
    <name type="scientific">Comamonas guangdongensis</name>
    <dbReference type="NCBI Taxonomy" id="510515"/>
    <lineage>
        <taxon>Bacteria</taxon>
        <taxon>Pseudomonadati</taxon>
        <taxon>Pseudomonadota</taxon>
        <taxon>Betaproteobacteria</taxon>
        <taxon>Burkholderiales</taxon>
        <taxon>Comamonadaceae</taxon>
        <taxon>Comamonas</taxon>
    </lineage>
</organism>
<evidence type="ECO:0000256" key="5">
    <source>
        <dbReference type="ARBA" id="ARBA00013433"/>
    </source>
</evidence>
<dbReference type="PANTHER" id="PTHR33308:SF9">
    <property type="entry name" value="PEPTIDOGLYCAN HYDROLASE FLGJ"/>
    <property type="match status" value="1"/>
</dbReference>
<reference evidence="12 13" key="1">
    <citation type="journal article" date="2013" name="Int. J. Syst. Evol. Microbiol.">
        <title>Comamonas guangdongensis sp. nov., isolated from subterranean forest sediment, and emended description of the genus Comamonas.</title>
        <authorList>
            <person name="Zhang J."/>
            <person name="Wang Y."/>
            <person name="Zhou S."/>
            <person name="Wu C."/>
            <person name="He J."/>
            <person name="Li F."/>
        </authorList>
    </citation>
    <scope>NUCLEOTIDE SEQUENCE [LARGE SCALE GENOMIC DNA]</scope>
    <source>
        <strain evidence="12 13">CCTCC AB2011133</strain>
    </source>
</reference>
<dbReference type="Pfam" id="PF10135">
    <property type="entry name" value="Rod-binding"/>
    <property type="match status" value="1"/>
</dbReference>
<dbReference type="InterPro" id="IPR051056">
    <property type="entry name" value="Glycosyl_Hydrolase_73"/>
</dbReference>
<evidence type="ECO:0000259" key="11">
    <source>
        <dbReference type="SMART" id="SM00047"/>
    </source>
</evidence>
<keyword evidence="12" id="KW-0969">Cilium</keyword>
<protein>
    <recommendedName>
        <fullName evidence="5">Peptidoglycan hydrolase FlgJ</fullName>
    </recommendedName>
    <alternativeName>
        <fullName evidence="10">Muramidase FlgJ</fullName>
    </alternativeName>
</protein>
<comment type="similarity">
    <text evidence="4">In the C-terminal section; belongs to the glycosyl hydrolase 73 family.</text>
</comment>
<dbReference type="NCBIfam" id="TIGR02541">
    <property type="entry name" value="flagell_FlgJ"/>
    <property type="match status" value="1"/>
</dbReference>
<accession>A0ABV3ZT83</accession>
<dbReference type="SMART" id="SM00047">
    <property type="entry name" value="LYZ2"/>
    <property type="match status" value="1"/>
</dbReference>
<dbReference type="PRINTS" id="PR01002">
    <property type="entry name" value="FLGFLGJ"/>
</dbReference>